<keyword evidence="1" id="KW-0732">Signal</keyword>
<sequence>MNHRGVTLLALLLVALLLPAPTTGPAAGAPGEGRPAPSVLAAVESSLATTPGAHAHRDEQDLTLALRDLWLSRSALAATDRRRARGLLARPSDPHAPEAWRYPGELTPRRSCTARLCVTHVETGRHAAAPAWASATLTAVEAAWTRLVEQLGYRAPAPDGSAGGDARFDVYLADLSSQGELYGFCAPEELAPGHHARATAFCVLDNDMAQLGASPSDALAATAAHEFFHAVQFNYDVGEDRWFMEASATWAEAQVFARVRDNRQFLAQGQVGRPTLPLDSVTSSYGNWIFVQFLAQRGGIDAVRQIWERLDASPGARDEWSVQGVGRHFAARGDAWPRLYADFVRANFRPARHYTGGASFPRAAVTARAHVGRRTPSVRRAAWLPHLSSHSLRLRVGARDRSQRLLRLDLRTTRRQHARIQVLVHRKDGRVGLRRVPVGRAGRAVVRVNVRGGRVRHVVVLTSHSGAAHRNCGGNSGWSCGGDPVGALRVRLRARLLP</sequence>
<gene>
    <name evidence="2" type="ORF">IEQ44_02780</name>
</gene>
<organism evidence="2 3">
    <name type="scientific">Nocardioides malaquae</name>
    <dbReference type="NCBI Taxonomy" id="2773426"/>
    <lineage>
        <taxon>Bacteria</taxon>
        <taxon>Bacillati</taxon>
        <taxon>Actinomycetota</taxon>
        <taxon>Actinomycetes</taxon>
        <taxon>Propionibacteriales</taxon>
        <taxon>Nocardioidaceae</taxon>
        <taxon>Nocardioides</taxon>
    </lineage>
</organism>
<evidence type="ECO:0008006" key="4">
    <source>
        <dbReference type="Google" id="ProtNLM"/>
    </source>
</evidence>
<dbReference type="RefSeq" id="WP_193636896.1">
    <property type="nucleotide sequence ID" value="NZ_JADCSA010000002.1"/>
</dbReference>
<feature type="signal peptide" evidence="1">
    <location>
        <begin position="1"/>
        <end position="26"/>
    </location>
</feature>
<evidence type="ECO:0000256" key="1">
    <source>
        <dbReference type="SAM" id="SignalP"/>
    </source>
</evidence>
<evidence type="ECO:0000313" key="2">
    <source>
        <dbReference type="EMBL" id="MBE7323577.1"/>
    </source>
</evidence>
<keyword evidence="3" id="KW-1185">Reference proteome</keyword>
<dbReference type="InterPro" id="IPR045690">
    <property type="entry name" value="DUF6055"/>
</dbReference>
<name>A0ABR9RPS8_9ACTN</name>
<protein>
    <recommendedName>
        <fullName evidence="4">Neutral metalloprotease</fullName>
    </recommendedName>
</protein>
<reference evidence="2 3" key="1">
    <citation type="submission" date="2020-10" db="EMBL/GenBank/DDBJ databases">
        <title>Nocardioides sp. isolated from sludge.</title>
        <authorList>
            <person name="Zhang X."/>
        </authorList>
    </citation>
    <scope>NUCLEOTIDE SEQUENCE [LARGE SCALE GENOMIC DNA]</scope>
    <source>
        <strain evidence="2 3">Y6</strain>
    </source>
</reference>
<dbReference type="EMBL" id="JADCSA010000002">
    <property type="protein sequence ID" value="MBE7323577.1"/>
    <property type="molecule type" value="Genomic_DNA"/>
</dbReference>
<comment type="caution">
    <text evidence="2">The sequence shown here is derived from an EMBL/GenBank/DDBJ whole genome shotgun (WGS) entry which is preliminary data.</text>
</comment>
<feature type="chain" id="PRO_5045990641" description="Neutral metalloprotease" evidence="1">
    <location>
        <begin position="27"/>
        <end position="498"/>
    </location>
</feature>
<proteinExistence type="predicted"/>
<evidence type="ECO:0000313" key="3">
    <source>
        <dbReference type="Proteomes" id="UP000756387"/>
    </source>
</evidence>
<dbReference type="Proteomes" id="UP000756387">
    <property type="component" value="Unassembled WGS sequence"/>
</dbReference>
<dbReference type="NCBIfam" id="NF045524">
    <property type="entry name" value="MXAN_6640_HExxH"/>
    <property type="match status" value="1"/>
</dbReference>
<accession>A0ABR9RPS8</accession>
<dbReference type="Pfam" id="PF19527">
    <property type="entry name" value="DUF6055"/>
    <property type="match status" value="1"/>
</dbReference>